<evidence type="ECO:0000313" key="5">
    <source>
        <dbReference type="Proteomes" id="UP000068137"/>
    </source>
</evidence>
<evidence type="ECO:0000256" key="2">
    <source>
        <dbReference type="SAM" id="SignalP"/>
    </source>
</evidence>
<evidence type="ECO:0000313" key="3">
    <source>
        <dbReference type="EMBL" id="ALE18944.1"/>
    </source>
</evidence>
<dbReference type="RefSeq" id="WP_053961908.1">
    <property type="nucleotide sequence ID" value="NZ_CP012390.1"/>
</dbReference>
<keyword evidence="2" id="KW-0732">Signal</keyword>
<accession>A0A0M3TBN8</accession>
<dbReference type="Proteomes" id="UP000324288">
    <property type="component" value="Chromosome"/>
</dbReference>
<reference evidence="3 5" key="1">
    <citation type="journal article" date="2015" name="Genome Announc.">
        <title>Complete Genome Sequences for Two Strains of a Novel Fastidious, Partially Acid-Fast, Gram-Positive Corynebacterineae Bacterium, Derived from Human Clinical Samples.</title>
        <authorList>
            <person name="Nicholson A.C."/>
            <person name="Bell M."/>
            <person name="Humrighouse B.W."/>
            <person name="McQuiston J.R."/>
        </authorList>
    </citation>
    <scope>NUCLEOTIDE SEQUENCE [LARGE SCALE GENOMIC DNA]</scope>
    <source>
        <strain evidence="3 5">X1698</strain>
    </source>
</reference>
<dbReference type="KEGG" id="cbq:AL705_04005"/>
<name>A0A0M3TBN8_9ACTN</name>
<proteinExistence type="predicted"/>
<evidence type="ECO:0000256" key="1">
    <source>
        <dbReference type="SAM" id="MobiDB-lite"/>
    </source>
</evidence>
<reference evidence="4 6" key="3">
    <citation type="submission" date="2019-04" db="EMBL/GenBank/DDBJ databases">
        <authorList>
            <person name="Seth-Smith MB H."/>
            <person name="Seth-Smith H."/>
        </authorList>
    </citation>
    <scope>NUCLEOTIDE SEQUENCE [LARGE SCALE GENOMIC DNA]</scope>
    <source>
        <strain evidence="4">USB-603019</strain>
    </source>
</reference>
<feature type="region of interest" description="Disordered" evidence="1">
    <location>
        <begin position="28"/>
        <end position="57"/>
    </location>
</feature>
<reference evidence="3" key="2">
    <citation type="journal article" date="2016" name="Int. J. Syst. Evol. Microbiol.">
        <title>Lawsonella clevelandensis gen. nov., sp. nov., a new member of the suborder Corynebacterineae isolated from human abscesses.</title>
        <authorList>
            <person name="Bell M.E."/>
            <person name="Bernard K.A."/>
            <person name="Harrington S.M."/>
            <person name="Patel N.B."/>
            <person name="Tucker T.A."/>
            <person name="Metcalfe M.G."/>
            <person name="McQuiston J.R."/>
        </authorList>
    </citation>
    <scope>NUCLEOTIDE SEQUENCE</scope>
    <source>
        <strain evidence="3">X1698</strain>
    </source>
</reference>
<evidence type="ECO:0000313" key="6">
    <source>
        <dbReference type="Proteomes" id="UP000324288"/>
    </source>
</evidence>
<gene>
    <name evidence="3" type="ORF">AL705_04005</name>
    <name evidence="4" type="ORF">LC603019_00861</name>
</gene>
<sequence>MMTQNRILAAATTALIILTGSSALATADSTPEGPLGPHNPFAKDAKDLSWGNKDIPTGSQIRREMKEGKRPQCTIRLANNEASANCINNTDTPFFAAVSTTCTTKDANGIPTAKPVNASFAIPAHNSGAGIARCQPGTTAQGISLTGPVTRQEAELMQKNSTEFTIKAFL</sequence>
<dbReference type="Proteomes" id="UP000068137">
    <property type="component" value="Chromosome"/>
</dbReference>
<feature type="chain" id="PRO_5044544825" evidence="2">
    <location>
        <begin position="26"/>
        <end position="170"/>
    </location>
</feature>
<feature type="signal peptide" evidence="2">
    <location>
        <begin position="1"/>
        <end position="25"/>
    </location>
</feature>
<evidence type="ECO:0000313" key="4">
    <source>
        <dbReference type="EMBL" id="VHO00574.1"/>
    </source>
</evidence>
<dbReference type="AlphaFoldDB" id="A0A0M3TBN8"/>
<keyword evidence="6" id="KW-1185">Reference proteome</keyword>
<protein>
    <submittedName>
        <fullName evidence="3">Uncharacterized protein</fullName>
    </submittedName>
</protein>
<organism evidence="3 5">
    <name type="scientific">Lawsonella clevelandensis</name>
    <dbReference type="NCBI Taxonomy" id="1528099"/>
    <lineage>
        <taxon>Bacteria</taxon>
        <taxon>Bacillati</taxon>
        <taxon>Actinomycetota</taxon>
        <taxon>Actinomycetes</taxon>
        <taxon>Mycobacteriales</taxon>
        <taxon>Lawsonellaceae</taxon>
        <taxon>Lawsonella</taxon>
    </lineage>
</organism>
<dbReference type="EMBL" id="LR584267">
    <property type="protein sequence ID" value="VHO00574.1"/>
    <property type="molecule type" value="Genomic_DNA"/>
</dbReference>
<dbReference type="EMBL" id="CP012390">
    <property type="protein sequence ID" value="ALE18944.1"/>
    <property type="molecule type" value="Genomic_DNA"/>
</dbReference>